<name>A0ABQ1UP98_9NOCA</name>
<accession>A0ABQ1UP98</accession>
<keyword evidence="2" id="KW-0812">Transmembrane</keyword>
<evidence type="ECO:0000313" key="4">
    <source>
        <dbReference type="Proteomes" id="UP000632454"/>
    </source>
</evidence>
<evidence type="ECO:0000256" key="1">
    <source>
        <dbReference type="SAM" id="MobiDB-lite"/>
    </source>
</evidence>
<reference evidence="4" key="1">
    <citation type="journal article" date="2019" name="Int. J. Syst. Evol. Microbiol.">
        <title>The Global Catalogue of Microorganisms (GCM) 10K type strain sequencing project: providing services to taxonomists for standard genome sequencing and annotation.</title>
        <authorList>
            <consortium name="The Broad Institute Genomics Platform"/>
            <consortium name="The Broad Institute Genome Sequencing Center for Infectious Disease"/>
            <person name="Wu L."/>
            <person name="Ma J."/>
        </authorList>
    </citation>
    <scope>NUCLEOTIDE SEQUENCE [LARGE SCALE GENOMIC DNA]</scope>
    <source>
        <strain evidence="4">CCM 7855</strain>
    </source>
</reference>
<organism evidence="3 4">
    <name type="scientific">Williamsia phyllosphaerae</name>
    <dbReference type="NCBI Taxonomy" id="885042"/>
    <lineage>
        <taxon>Bacteria</taxon>
        <taxon>Bacillati</taxon>
        <taxon>Actinomycetota</taxon>
        <taxon>Actinomycetes</taxon>
        <taxon>Mycobacteriales</taxon>
        <taxon>Nocardiaceae</taxon>
        <taxon>Williamsia</taxon>
    </lineage>
</organism>
<dbReference type="EMBL" id="BMCS01000001">
    <property type="protein sequence ID" value="GGF22714.1"/>
    <property type="molecule type" value="Genomic_DNA"/>
</dbReference>
<feature type="region of interest" description="Disordered" evidence="1">
    <location>
        <begin position="50"/>
        <end position="82"/>
    </location>
</feature>
<dbReference type="Proteomes" id="UP000632454">
    <property type="component" value="Unassembled WGS sequence"/>
</dbReference>
<keyword evidence="2" id="KW-1133">Transmembrane helix</keyword>
<keyword evidence="2" id="KW-0472">Membrane</keyword>
<protein>
    <submittedName>
        <fullName evidence="3">Uncharacterized protein</fullName>
    </submittedName>
</protein>
<feature type="transmembrane region" description="Helical" evidence="2">
    <location>
        <begin position="20"/>
        <end position="37"/>
    </location>
</feature>
<sequence length="82" mass="8533">MSSDRTTSESGGSDPADPSVAAAAVRLAVFATYLAFVQMSESVSLGYIGHRQQAPDHDDREPVDASRPCAPTDPAGSAAVRR</sequence>
<gene>
    <name evidence="3" type="ORF">GCM10007298_18340</name>
</gene>
<comment type="caution">
    <text evidence="3">The sequence shown here is derived from an EMBL/GenBank/DDBJ whole genome shotgun (WGS) entry which is preliminary data.</text>
</comment>
<evidence type="ECO:0000256" key="2">
    <source>
        <dbReference type="SAM" id="Phobius"/>
    </source>
</evidence>
<feature type="compositionally biased region" description="Basic and acidic residues" evidence="1">
    <location>
        <begin position="53"/>
        <end position="64"/>
    </location>
</feature>
<proteinExistence type="predicted"/>
<keyword evidence="4" id="KW-1185">Reference proteome</keyword>
<evidence type="ECO:0000313" key="3">
    <source>
        <dbReference type="EMBL" id="GGF22714.1"/>
    </source>
</evidence>